<evidence type="ECO:0000313" key="2">
    <source>
        <dbReference type="EMBL" id="MPN47566.1"/>
    </source>
</evidence>
<proteinExistence type="predicted"/>
<evidence type="ECO:0000256" key="1">
    <source>
        <dbReference type="SAM" id="Phobius"/>
    </source>
</evidence>
<keyword evidence="1" id="KW-1133">Transmembrane helix</keyword>
<organism evidence="2">
    <name type="scientific">bioreactor metagenome</name>
    <dbReference type="NCBI Taxonomy" id="1076179"/>
    <lineage>
        <taxon>unclassified sequences</taxon>
        <taxon>metagenomes</taxon>
        <taxon>ecological metagenomes</taxon>
    </lineage>
</organism>
<gene>
    <name evidence="2" type="primary">mexB_5</name>
    <name evidence="2" type="ORF">SDC9_195169</name>
</gene>
<feature type="transmembrane region" description="Helical" evidence="1">
    <location>
        <begin position="43"/>
        <end position="68"/>
    </location>
</feature>
<dbReference type="GO" id="GO:0042910">
    <property type="term" value="F:xenobiotic transmembrane transporter activity"/>
    <property type="evidence" value="ECO:0007669"/>
    <property type="project" value="TreeGrafter"/>
</dbReference>
<dbReference type="InterPro" id="IPR001036">
    <property type="entry name" value="Acrflvin-R"/>
</dbReference>
<dbReference type="PANTHER" id="PTHR32063">
    <property type="match status" value="1"/>
</dbReference>
<dbReference type="EMBL" id="VSSQ01109169">
    <property type="protein sequence ID" value="MPN47566.1"/>
    <property type="molecule type" value="Genomic_DNA"/>
</dbReference>
<accession>A0A645I9I5</accession>
<dbReference type="GO" id="GO:0005886">
    <property type="term" value="C:plasma membrane"/>
    <property type="evidence" value="ECO:0007669"/>
    <property type="project" value="TreeGrafter"/>
</dbReference>
<comment type="caution">
    <text evidence="2">The sequence shown here is derived from an EMBL/GenBank/DDBJ whole genome shotgun (WGS) entry which is preliminary data.</text>
</comment>
<dbReference type="SUPFAM" id="SSF82866">
    <property type="entry name" value="Multidrug efflux transporter AcrB transmembrane domain"/>
    <property type="match status" value="1"/>
</dbReference>
<keyword evidence="1" id="KW-0812">Transmembrane</keyword>
<protein>
    <submittedName>
        <fullName evidence="2">Multidrug resistance protein MexB</fullName>
    </submittedName>
</protein>
<feature type="transmembrane region" description="Helical" evidence="1">
    <location>
        <begin position="17"/>
        <end position="37"/>
    </location>
</feature>
<reference evidence="2" key="1">
    <citation type="submission" date="2019-08" db="EMBL/GenBank/DDBJ databases">
        <authorList>
            <person name="Kucharzyk K."/>
            <person name="Murdoch R.W."/>
            <person name="Higgins S."/>
            <person name="Loffler F."/>
        </authorList>
    </citation>
    <scope>NUCLEOTIDE SEQUENCE</scope>
</reference>
<dbReference type="AlphaFoldDB" id="A0A645I9I5"/>
<name>A0A645I9I5_9ZZZZ</name>
<feature type="transmembrane region" description="Helical" evidence="1">
    <location>
        <begin position="120"/>
        <end position="146"/>
    </location>
</feature>
<dbReference type="Pfam" id="PF00873">
    <property type="entry name" value="ACR_tran"/>
    <property type="match status" value="1"/>
</dbReference>
<dbReference type="Gene3D" id="1.20.1640.10">
    <property type="entry name" value="Multidrug efflux transporter AcrB transmembrane domain"/>
    <property type="match status" value="1"/>
</dbReference>
<dbReference type="PRINTS" id="PR00702">
    <property type="entry name" value="ACRIFLAVINRP"/>
</dbReference>
<feature type="transmembrane region" description="Helical" evidence="1">
    <location>
        <begin position="89"/>
        <end position="108"/>
    </location>
</feature>
<keyword evidence="1" id="KW-0472">Membrane</keyword>
<dbReference type="PANTHER" id="PTHR32063:SF28">
    <property type="entry name" value="BLR2861 PROTEIN"/>
    <property type="match status" value="1"/>
</dbReference>
<sequence>MIYLILSAQFESFKDPFVIMLTVPLALAGALIFMWVFQITMNIFSQIGLIMLIGLVAKNGILIVEFANQRQAAGQSKIHAVSEAAIQRLRPILMTSFSTVLGLLPLAFASGEGANGRIAMGVAVVGGMVVSTFLTLFVVPAMYLYVSSDRSKKMIKK</sequence>